<dbReference type="EMBL" id="OU898278">
    <property type="protein sequence ID" value="CAG9831147.1"/>
    <property type="molecule type" value="Genomic_DNA"/>
</dbReference>
<evidence type="ECO:0000256" key="4">
    <source>
        <dbReference type="ARBA" id="ARBA00023069"/>
    </source>
</evidence>
<dbReference type="Gene3D" id="2.60.40.10">
    <property type="entry name" value="Immunoglobulins"/>
    <property type="match status" value="1"/>
</dbReference>
<dbReference type="InterPro" id="IPR053879">
    <property type="entry name" value="HYDIN_VesB_CFA65-like_Ig"/>
</dbReference>
<dbReference type="PANTHER" id="PTHR23053">
    <property type="entry name" value="DLEC1 DELETED IN LUNG AND ESOPHAGEAL CANCER 1"/>
    <property type="match status" value="1"/>
</dbReference>
<evidence type="ECO:0000256" key="5">
    <source>
        <dbReference type="ARBA" id="ARBA00023273"/>
    </source>
</evidence>
<keyword evidence="5" id="KW-0966">Cell projection</keyword>
<dbReference type="GO" id="GO:0003341">
    <property type="term" value="P:cilium movement"/>
    <property type="evidence" value="ECO:0007669"/>
    <property type="project" value="TreeGrafter"/>
</dbReference>
<dbReference type="Pfam" id="PF22544">
    <property type="entry name" value="HYDIN_VesB_CFA65-like_Ig"/>
    <property type="match status" value="1"/>
</dbReference>
<gene>
    <name evidence="7" type="ORF">DIABBA_LOCUS4773</name>
</gene>
<dbReference type="OrthoDB" id="6784108at2759"/>
<organism evidence="7 8">
    <name type="scientific">Diabrotica balteata</name>
    <name type="common">Banded cucumber beetle</name>
    <dbReference type="NCBI Taxonomy" id="107213"/>
    <lineage>
        <taxon>Eukaryota</taxon>
        <taxon>Metazoa</taxon>
        <taxon>Ecdysozoa</taxon>
        <taxon>Arthropoda</taxon>
        <taxon>Hexapoda</taxon>
        <taxon>Insecta</taxon>
        <taxon>Pterygota</taxon>
        <taxon>Neoptera</taxon>
        <taxon>Endopterygota</taxon>
        <taxon>Coleoptera</taxon>
        <taxon>Polyphaga</taxon>
        <taxon>Cucujiformia</taxon>
        <taxon>Chrysomeloidea</taxon>
        <taxon>Chrysomelidae</taxon>
        <taxon>Galerucinae</taxon>
        <taxon>Diabroticina</taxon>
        <taxon>Diabroticites</taxon>
        <taxon>Diabrotica</taxon>
    </lineage>
</organism>
<feature type="domain" description="HYDIN/VesB/CFA65-like Ig-like" evidence="6">
    <location>
        <begin position="10"/>
        <end position="92"/>
    </location>
</feature>
<evidence type="ECO:0000256" key="2">
    <source>
        <dbReference type="ARBA" id="ARBA00004496"/>
    </source>
</evidence>
<dbReference type="AlphaFoldDB" id="A0A9N9SSZ0"/>
<dbReference type="InterPro" id="IPR033305">
    <property type="entry name" value="Hydin-like"/>
</dbReference>
<dbReference type="GO" id="GO:0005930">
    <property type="term" value="C:axoneme"/>
    <property type="evidence" value="ECO:0007669"/>
    <property type="project" value="TreeGrafter"/>
</dbReference>
<keyword evidence="3" id="KW-0963">Cytoplasm</keyword>
<name>A0A9N9SSZ0_DIABA</name>
<reference evidence="7" key="1">
    <citation type="submission" date="2022-01" db="EMBL/GenBank/DDBJ databases">
        <authorList>
            <person name="King R."/>
        </authorList>
    </citation>
    <scope>NUCLEOTIDE SEQUENCE</scope>
</reference>
<evidence type="ECO:0000256" key="3">
    <source>
        <dbReference type="ARBA" id="ARBA00022490"/>
    </source>
</evidence>
<dbReference type="GO" id="GO:1904158">
    <property type="term" value="P:axonemal central apparatus assembly"/>
    <property type="evidence" value="ECO:0007669"/>
    <property type="project" value="TreeGrafter"/>
</dbReference>
<evidence type="ECO:0000259" key="6">
    <source>
        <dbReference type="Pfam" id="PF22544"/>
    </source>
</evidence>
<accession>A0A9N9SSZ0</accession>
<evidence type="ECO:0000313" key="7">
    <source>
        <dbReference type="EMBL" id="CAG9831147.1"/>
    </source>
</evidence>
<feature type="non-terminal residue" evidence="7">
    <location>
        <position position="1"/>
    </location>
</feature>
<dbReference type="InterPro" id="IPR013783">
    <property type="entry name" value="Ig-like_fold"/>
</dbReference>
<protein>
    <recommendedName>
        <fullName evidence="6">HYDIN/VesB/CFA65-like Ig-like domain-containing protein</fullName>
    </recommendedName>
</protein>
<keyword evidence="4" id="KW-0969">Cilium</keyword>
<dbReference type="PANTHER" id="PTHR23053:SF0">
    <property type="entry name" value="HYDROCEPHALUS-INDUCING PROTEIN HOMOLOG"/>
    <property type="match status" value="1"/>
</dbReference>
<sequence>IGTYSYYNISKNTLNFDNVCVNTVQTAKIYLHNIGKVAAQTTLKVVDGKCFGVSPLVARIEAYSVSPITVTFKPDSINMFEGKLEIRYNGRNTNFFVLGLSGKSCIPQVQITNIEAEDHVHKIIFPPTYPEEWQFKKVIIKNSGMISCTIIISLSIENNESPFFIMHTDEVPDLRNHGIDKQLSISSVNISLCPSESTSIFVFFKSMSPIMAEGEVKIFIVNNPYETKKLELYGQCYGGEITVHDLPASNPSEWNINQNEIIYHLDFGYSPLRIMNKKYFSIKNNSKTCTYRFNFRSDVPNLFFLPSIGHLKASSRKEILVMVSSKEPKTLHKFIIFLYFRRNIGENMEAFKEQIKTALDVKEPNIIINSEQLLFVNFLVSFTSDFASYSCETKELVFPDTYVNNKSNLSFEVLNGGLVPLNLEWILACVNTLSKNNTTVGENEVTLKSNDRKTCKYTSSVSFSERSISNESWRISSRNIATTRHGCERCFQESTLVVCSKRLTQKKAMSVMQPVCL</sequence>
<evidence type="ECO:0000313" key="8">
    <source>
        <dbReference type="Proteomes" id="UP001153709"/>
    </source>
</evidence>
<comment type="subcellular location">
    <subcellularLocation>
        <location evidence="1">Cell projection</location>
        <location evidence="1">Cilium</location>
    </subcellularLocation>
    <subcellularLocation>
        <location evidence="2">Cytoplasm</location>
    </subcellularLocation>
</comment>
<proteinExistence type="predicted"/>
<evidence type="ECO:0000256" key="1">
    <source>
        <dbReference type="ARBA" id="ARBA00004138"/>
    </source>
</evidence>
<keyword evidence="8" id="KW-1185">Reference proteome</keyword>
<dbReference type="Proteomes" id="UP001153709">
    <property type="component" value="Chromosome 3"/>
</dbReference>